<gene>
    <name evidence="1" type="ORF">F4556_005213</name>
</gene>
<organism evidence="1 2">
    <name type="scientific">Kitasatospora gansuensis</name>
    <dbReference type="NCBI Taxonomy" id="258050"/>
    <lineage>
        <taxon>Bacteria</taxon>
        <taxon>Bacillati</taxon>
        <taxon>Actinomycetota</taxon>
        <taxon>Actinomycetes</taxon>
        <taxon>Kitasatosporales</taxon>
        <taxon>Streptomycetaceae</taxon>
        <taxon>Kitasatospora</taxon>
    </lineage>
</organism>
<evidence type="ECO:0008006" key="3">
    <source>
        <dbReference type="Google" id="ProtNLM"/>
    </source>
</evidence>
<dbReference type="AlphaFoldDB" id="A0A7W7WJY9"/>
<accession>A0A7W7WJY9</accession>
<protein>
    <recommendedName>
        <fullName evidence="3">DNA-binding protein</fullName>
    </recommendedName>
</protein>
<proteinExistence type="predicted"/>
<dbReference type="EMBL" id="JACHJR010000001">
    <property type="protein sequence ID" value="MBB4949678.1"/>
    <property type="molecule type" value="Genomic_DNA"/>
</dbReference>
<dbReference type="Proteomes" id="UP000573327">
    <property type="component" value="Unassembled WGS sequence"/>
</dbReference>
<comment type="caution">
    <text evidence="1">The sequence shown here is derived from an EMBL/GenBank/DDBJ whole genome shotgun (WGS) entry which is preliminary data.</text>
</comment>
<name>A0A7W7WJY9_9ACTN</name>
<evidence type="ECO:0000313" key="2">
    <source>
        <dbReference type="Proteomes" id="UP000573327"/>
    </source>
</evidence>
<sequence length="82" mass="9143">MTELAEPPVLTAADRLRLYTPEEVIGMKLLAHSVRTLKDLAYAREIPHTRSAGKVMFRLDHILKIQLAGDVDPATRGQRHAA</sequence>
<evidence type="ECO:0000313" key="1">
    <source>
        <dbReference type="EMBL" id="MBB4949678.1"/>
    </source>
</evidence>
<dbReference type="RefSeq" id="WP_184920202.1">
    <property type="nucleotide sequence ID" value="NZ_JACHJR010000001.1"/>
</dbReference>
<reference evidence="1 2" key="1">
    <citation type="submission" date="2020-08" db="EMBL/GenBank/DDBJ databases">
        <title>Sequencing the genomes of 1000 actinobacteria strains.</title>
        <authorList>
            <person name="Klenk H.-P."/>
        </authorList>
    </citation>
    <scope>NUCLEOTIDE SEQUENCE [LARGE SCALE GENOMIC DNA]</scope>
    <source>
        <strain evidence="1 2">DSM 44786</strain>
    </source>
</reference>
<keyword evidence="2" id="KW-1185">Reference proteome</keyword>